<comment type="pathway">
    <text evidence="2">Glycan metabolism; cellulose degradation.</text>
</comment>
<dbReference type="GO" id="GO:0008422">
    <property type="term" value="F:beta-glucosidase activity"/>
    <property type="evidence" value="ECO:0007669"/>
    <property type="project" value="UniProtKB-EC"/>
</dbReference>
<feature type="binding site" evidence="11">
    <location>
        <position position="296"/>
    </location>
    <ligand>
        <name>substrate</name>
    </ligand>
</feature>
<keyword evidence="14" id="KW-1185">Reference proteome</keyword>
<dbReference type="GO" id="GO:0030245">
    <property type="term" value="P:cellulose catabolic process"/>
    <property type="evidence" value="ECO:0007669"/>
    <property type="project" value="UniProtKB-KW"/>
</dbReference>
<gene>
    <name evidence="13" type="ORF">SAMN04488058_12613</name>
</gene>
<feature type="binding site" evidence="11">
    <location>
        <position position="393"/>
    </location>
    <ligand>
        <name>substrate</name>
    </ligand>
</feature>
<feature type="active site" description="Proton donor" evidence="10">
    <location>
        <position position="168"/>
    </location>
</feature>
<evidence type="ECO:0000256" key="1">
    <source>
        <dbReference type="ARBA" id="ARBA00000448"/>
    </source>
</evidence>
<dbReference type="InterPro" id="IPR001360">
    <property type="entry name" value="Glyco_hydro_1"/>
</dbReference>
<dbReference type="Gene3D" id="3.20.20.80">
    <property type="entry name" value="Glycosidases"/>
    <property type="match status" value="1"/>
</dbReference>
<dbReference type="AlphaFoldDB" id="A0A1H7CBR7"/>
<feature type="active site" description="Nucleophile" evidence="10">
    <location>
        <position position="346"/>
    </location>
</feature>
<sequence>MNLSRTDFPPDFTFGVATSSYQIEGATQEDGRGQSIWDTFCHQPGRIRDGTTGEVACDHYHRWESDLDLIAGLGVDAYRFSLAWPRIQPLGVGAVNEKGLDFYECLVDGLLARGIRPYATLYHWDLPQALQDQGGWVNRDTAERFAEYAALVGTRLGDRLTSLATLNEPWCSSLLSYHLGAHAPGLKDRRLALAAAHHLLLGHGLALRTLRASGVQVPLGIVLNLNPTYAATEDPADQARALADDGYSNRWFLDPLLRGEYPADMWKLYGQDVPEIRPGDLELIREPLDFLGVNYYTRTVSTASGPVMPEEAEVTHMDWEVYPQGLSDLLVRLKREYPLPPLLIAENGAAYLDERTADGQVHDLERTRYLQTHLNAVAQAIQAGVDVRGYFVWSLLDNFEWAYGYSRRFGLFYTDYATQERLWKDSARWYRHFLNAPGNATPSPTPELETLSEKGDSR</sequence>
<evidence type="ECO:0000256" key="4">
    <source>
        <dbReference type="ARBA" id="ARBA00012744"/>
    </source>
</evidence>
<reference evidence="14" key="1">
    <citation type="submission" date="2016-10" db="EMBL/GenBank/DDBJ databases">
        <authorList>
            <person name="Varghese N."/>
            <person name="Submissions S."/>
        </authorList>
    </citation>
    <scope>NUCLEOTIDE SEQUENCE [LARGE SCALE GENOMIC DNA]</scope>
    <source>
        <strain evidence="14">CGMCC 1.10218</strain>
    </source>
</reference>
<evidence type="ECO:0000256" key="11">
    <source>
        <dbReference type="PIRSR" id="PIRSR617736-2"/>
    </source>
</evidence>
<dbReference type="FunFam" id="3.20.20.80:FF:000004">
    <property type="entry name" value="Beta-glucosidase 6-phospho-beta-glucosidase"/>
    <property type="match status" value="1"/>
</dbReference>
<organism evidence="13 14">
    <name type="scientific">Deinococcus reticulitermitis</name>
    <dbReference type="NCBI Taxonomy" id="856736"/>
    <lineage>
        <taxon>Bacteria</taxon>
        <taxon>Thermotogati</taxon>
        <taxon>Deinococcota</taxon>
        <taxon>Deinococci</taxon>
        <taxon>Deinococcales</taxon>
        <taxon>Deinococcaceae</taxon>
        <taxon>Deinococcus</taxon>
    </lineage>
</organism>
<evidence type="ECO:0000256" key="8">
    <source>
        <dbReference type="ARBA" id="ARBA00023295"/>
    </source>
</evidence>
<keyword evidence="8 12" id="KW-0326">Glycosidase</keyword>
<dbReference type="InterPro" id="IPR017853">
    <property type="entry name" value="GH"/>
</dbReference>
<dbReference type="RefSeq" id="WP_092265669.1">
    <property type="nucleotide sequence ID" value="NZ_FNZA01000026.1"/>
</dbReference>
<evidence type="ECO:0000256" key="7">
    <source>
        <dbReference type="ARBA" id="ARBA00023277"/>
    </source>
</evidence>
<dbReference type="SUPFAM" id="SSF51445">
    <property type="entry name" value="(Trans)glycosidases"/>
    <property type="match status" value="1"/>
</dbReference>
<evidence type="ECO:0000256" key="10">
    <source>
        <dbReference type="PIRSR" id="PIRSR617736-1"/>
    </source>
</evidence>
<keyword evidence="7" id="KW-0119">Carbohydrate metabolism</keyword>
<dbReference type="InterPro" id="IPR017736">
    <property type="entry name" value="Glyco_hydro_1_beta-glucosidase"/>
</dbReference>
<evidence type="ECO:0000256" key="12">
    <source>
        <dbReference type="RuleBase" id="RU361175"/>
    </source>
</evidence>
<feature type="binding site" evidence="11">
    <location>
        <position position="123"/>
    </location>
    <ligand>
        <name>substrate</name>
    </ligand>
</feature>
<dbReference type="Proteomes" id="UP000199223">
    <property type="component" value="Unassembled WGS sequence"/>
</dbReference>
<comment type="similarity">
    <text evidence="3 12">Belongs to the glycosyl hydrolase 1 family.</text>
</comment>
<evidence type="ECO:0000256" key="9">
    <source>
        <dbReference type="ARBA" id="ARBA00023326"/>
    </source>
</evidence>
<dbReference type="OrthoDB" id="1688691at2"/>
<dbReference type="NCBIfam" id="TIGR03356">
    <property type="entry name" value="BGL"/>
    <property type="match status" value="1"/>
</dbReference>
<dbReference type="InterPro" id="IPR033132">
    <property type="entry name" value="GH_1_N_CS"/>
</dbReference>
<evidence type="ECO:0000256" key="2">
    <source>
        <dbReference type="ARBA" id="ARBA00004987"/>
    </source>
</evidence>
<accession>A0A1H7CBR7</accession>
<dbReference type="PANTHER" id="PTHR10353">
    <property type="entry name" value="GLYCOSYL HYDROLASE"/>
    <property type="match status" value="1"/>
</dbReference>
<dbReference type="Pfam" id="PF00232">
    <property type="entry name" value="Glyco_hydro_1"/>
    <property type="match status" value="1"/>
</dbReference>
<name>A0A1H7CBR7_9DEIO</name>
<feature type="binding site" evidence="11">
    <location>
        <position position="167"/>
    </location>
    <ligand>
        <name>substrate</name>
    </ligand>
</feature>
<evidence type="ECO:0000313" key="13">
    <source>
        <dbReference type="EMBL" id="SEJ87131.1"/>
    </source>
</evidence>
<dbReference type="STRING" id="856736.SAMN04488058_12613"/>
<feature type="binding site" evidence="11">
    <location>
        <begin position="400"/>
        <end position="401"/>
    </location>
    <ligand>
        <name>substrate</name>
    </ligand>
</feature>
<evidence type="ECO:0000256" key="3">
    <source>
        <dbReference type="ARBA" id="ARBA00010838"/>
    </source>
</evidence>
<evidence type="ECO:0000313" key="14">
    <source>
        <dbReference type="Proteomes" id="UP000199223"/>
    </source>
</evidence>
<feature type="binding site" evidence="11">
    <location>
        <position position="22"/>
    </location>
    <ligand>
        <name>substrate</name>
    </ligand>
</feature>
<proteinExistence type="inferred from homology"/>
<dbReference type="PROSITE" id="PS00653">
    <property type="entry name" value="GLYCOSYL_HYDROL_F1_2"/>
    <property type="match status" value="1"/>
</dbReference>
<keyword evidence="9" id="KW-0624">Polysaccharide degradation</keyword>
<comment type="catalytic activity">
    <reaction evidence="1 12">
        <text>Hydrolysis of terminal, non-reducing beta-D-glucosyl residues with release of beta-D-glucose.</text>
        <dbReference type="EC" id="3.2.1.21"/>
    </reaction>
</comment>
<dbReference type="EC" id="3.2.1.21" evidence="4 12"/>
<keyword evidence="6" id="KW-0136">Cellulose degradation</keyword>
<evidence type="ECO:0000256" key="5">
    <source>
        <dbReference type="ARBA" id="ARBA00022801"/>
    </source>
</evidence>
<dbReference type="PRINTS" id="PR00131">
    <property type="entry name" value="GLHYDRLASE1"/>
</dbReference>
<keyword evidence="5 12" id="KW-0378">Hydrolase</keyword>
<protein>
    <recommendedName>
        <fullName evidence="4 12">Beta-glucosidase</fullName>
        <ecNumber evidence="4 12">3.2.1.21</ecNumber>
    </recommendedName>
</protein>
<dbReference type="EMBL" id="FNZA01000026">
    <property type="protein sequence ID" value="SEJ87131.1"/>
    <property type="molecule type" value="Genomic_DNA"/>
</dbReference>
<dbReference type="GO" id="GO:0005829">
    <property type="term" value="C:cytosol"/>
    <property type="evidence" value="ECO:0007669"/>
    <property type="project" value="TreeGrafter"/>
</dbReference>
<evidence type="ECO:0000256" key="6">
    <source>
        <dbReference type="ARBA" id="ARBA00023001"/>
    </source>
</evidence>
<dbReference type="PANTHER" id="PTHR10353:SF36">
    <property type="entry name" value="LP05116P"/>
    <property type="match status" value="1"/>
</dbReference>